<dbReference type="RefSeq" id="WP_024752585.1">
    <property type="nucleotide sequence ID" value="NZ_CDNC01000012.1"/>
</dbReference>
<accession>A0A0B7GSZ8</accession>
<dbReference type="InterPro" id="IPR043129">
    <property type="entry name" value="ATPase_NBD"/>
</dbReference>
<reference evidence="3 5" key="3">
    <citation type="submission" date="2019-08" db="EMBL/GenBank/DDBJ databases">
        <authorList>
            <person name="Kuhnert P."/>
        </authorList>
    </citation>
    <scope>NUCLEOTIDE SEQUENCE [LARGE SCALE GENOMIC DNA]</scope>
    <source>
        <strain evidence="3 5">B36.5</strain>
    </source>
</reference>
<organism evidence="2 4">
    <name type="scientific">Treponema phagedenis</name>
    <dbReference type="NCBI Taxonomy" id="162"/>
    <lineage>
        <taxon>Bacteria</taxon>
        <taxon>Pseudomonadati</taxon>
        <taxon>Spirochaetota</taxon>
        <taxon>Spirochaetia</taxon>
        <taxon>Spirochaetales</taxon>
        <taxon>Treponemataceae</taxon>
        <taxon>Treponema</taxon>
    </lineage>
</organism>
<evidence type="ECO:0000313" key="5">
    <source>
        <dbReference type="Proteomes" id="UP000323594"/>
    </source>
</evidence>
<keyword evidence="4" id="KW-1185">Reference proteome</keyword>
<dbReference type="EMBL" id="CP042817">
    <property type="protein sequence ID" value="QEJ98246.1"/>
    <property type="molecule type" value="Genomic_DNA"/>
</dbReference>
<dbReference type="Pfam" id="PF00814">
    <property type="entry name" value="TsaD"/>
    <property type="match status" value="1"/>
</dbReference>
<proteinExistence type="predicted"/>
<dbReference type="EMBL" id="CDNC01000012">
    <property type="protein sequence ID" value="CEM61583.1"/>
    <property type="molecule type" value="Genomic_DNA"/>
</dbReference>
<dbReference type="Proteomes" id="UP000042527">
    <property type="component" value="Unassembled WGS sequence"/>
</dbReference>
<evidence type="ECO:0000313" key="4">
    <source>
        <dbReference type="Proteomes" id="UP000042527"/>
    </source>
</evidence>
<evidence type="ECO:0000313" key="3">
    <source>
        <dbReference type="EMBL" id="QEJ98246.1"/>
    </source>
</evidence>
<dbReference type="GO" id="GO:0002949">
    <property type="term" value="P:tRNA threonylcarbamoyladenosine modification"/>
    <property type="evidence" value="ECO:0007669"/>
    <property type="project" value="InterPro"/>
</dbReference>
<dbReference type="OrthoDB" id="9784166at2"/>
<feature type="domain" description="Gcp-like" evidence="1">
    <location>
        <begin position="33"/>
        <end position="132"/>
    </location>
</feature>
<dbReference type="InterPro" id="IPR022496">
    <property type="entry name" value="T6A_TsaB"/>
</dbReference>
<dbReference type="InterPro" id="IPR000905">
    <property type="entry name" value="Gcp-like_dom"/>
</dbReference>
<reference evidence="4" key="1">
    <citation type="submission" date="2015-01" db="EMBL/GenBank/DDBJ databases">
        <authorList>
            <person name="Manzoor Shahid"/>
            <person name="Zubair Saima"/>
        </authorList>
    </citation>
    <scope>NUCLEOTIDE SEQUENCE [LARGE SCALE GENOMIC DNA]</scope>
    <source>
        <strain evidence="4">V1</strain>
    </source>
</reference>
<name>A0A0B7GSZ8_TREPH</name>
<evidence type="ECO:0000259" key="1">
    <source>
        <dbReference type="Pfam" id="PF00814"/>
    </source>
</evidence>
<evidence type="ECO:0000313" key="2">
    <source>
        <dbReference type="EMBL" id="CEM61583.1"/>
    </source>
</evidence>
<dbReference type="SUPFAM" id="SSF53067">
    <property type="entry name" value="Actin-like ATPase domain"/>
    <property type="match status" value="1"/>
</dbReference>
<dbReference type="GeneID" id="57753180"/>
<dbReference type="Proteomes" id="UP000323594">
    <property type="component" value="Chromosome"/>
</dbReference>
<dbReference type="Gene3D" id="3.30.420.40">
    <property type="match status" value="2"/>
</dbReference>
<protein>
    <submittedName>
        <fullName evidence="2">Universal bacterial protein YeaZ</fullName>
    </submittedName>
    <submittedName>
        <fullName evidence="3">tRNA (Adenosine(37)-N6)-threonylcarbamoyltransferase complex dimerization subunit type 1 TsaB</fullName>
    </submittedName>
</protein>
<sequence>MNILVIDTISQTMTVAAESENGFASINLACGLHHAEHLLPLIEIVSEKAGFSVQEVSTLICPQGPGSFTGLRIGYAAAKALQLSTDAKFLTFPTLEALAYKFRLWQGQVLAIMDAKRNRFYGNIYKNGKPLFEDSDSSAAELLAKIKNSEPCIVTGYGVNLFMQQAKTIANTENIIPIETGKTELTESLLQMAKACNNQQAESDTAAPVYIRKSDAEGG</sequence>
<dbReference type="AlphaFoldDB" id="A0A0B7GSZ8"/>
<reference evidence="2" key="2">
    <citation type="submission" date="2015-01" db="EMBL/GenBank/DDBJ databases">
        <authorList>
            <person name="Xiang T."/>
            <person name="Song Y."/>
            <person name="Huang L."/>
            <person name="Wang B."/>
            <person name="Wu P."/>
        </authorList>
    </citation>
    <scope>NUCLEOTIDE SEQUENCE [LARGE SCALE GENOMIC DNA]</scope>
    <source>
        <strain evidence="2">V1</strain>
    </source>
</reference>
<dbReference type="NCBIfam" id="TIGR03725">
    <property type="entry name" value="T6A_YeaZ"/>
    <property type="match status" value="1"/>
</dbReference>
<gene>
    <name evidence="2" type="primary">yeaZ</name>
    <name evidence="3" type="synonym">tsaB</name>
    <name evidence="3" type="ORF">FUT82_09720</name>
    <name evidence="2" type="ORF">TPHV1_20120</name>
</gene>